<gene>
    <name evidence="2" type="ORF">E2C01_021869</name>
</gene>
<proteinExistence type="predicted"/>
<organism evidence="2 3">
    <name type="scientific">Portunus trituberculatus</name>
    <name type="common">Swimming crab</name>
    <name type="synonym">Neptunus trituberculatus</name>
    <dbReference type="NCBI Taxonomy" id="210409"/>
    <lineage>
        <taxon>Eukaryota</taxon>
        <taxon>Metazoa</taxon>
        <taxon>Ecdysozoa</taxon>
        <taxon>Arthropoda</taxon>
        <taxon>Crustacea</taxon>
        <taxon>Multicrustacea</taxon>
        <taxon>Malacostraca</taxon>
        <taxon>Eumalacostraca</taxon>
        <taxon>Eucarida</taxon>
        <taxon>Decapoda</taxon>
        <taxon>Pleocyemata</taxon>
        <taxon>Brachyura</taxon>
        <taxon>Eubrachyura</taxon>
        <taxon>Portunoidea</taxon>
        <taxon>Portunidae</taxon>
        <taxon>Portuninae</taxon>
        <taxon>Portunus</taxon>
    </lineage>
</organism>
<comment type="caution">
    <text evidence="2">The sequence shown here is derived from an EMBL/GenBank/DDBJ whole genome shotgun (WGS) entry which is preliminary data.</text>
</comment>
<keyword evidence="3" id="KW-1185">Reference proteome</keyword>
<name>A0A5B7E4J6_PORTR</name>
<reference evidence="2 3" key="1">
    <citation type="submission" date="2019-05" db="EMBL/GenBank/DDBJ databases">
        <title>Another draft genome of Portunus trituberculatus and its Hox gene families provides insights of decapod evolution.</title>
        <authorList>
            <person name="Jeong J.-H."/>
            <person name="Song I."/>
            <person name="Kim S."/>
            <person name="Choi T."/>
            <person name="Kim D."/>
            <person name="Ryu S."/>
            <person name="Kim W."/>
        </authorList>
    </citation>
    <scope>NUCLEOTIDE SEQUENCE [LARGE SCALE GENOMIC DNA]</scope>
    <source>
        <tissue evidence="2">Muscle</tissue>
    </source>
</reference>
<accession>A0A5B7E4J6</accession>
<evidence type="ECO:0000313" key="2">
    <source>
        <dbReference type="EMBL" id="MPC28658.1"/>
    </source>
</evidence>
<feature type="compositionally biased region" description="Basic and acidic residues" evidence="1">
    <location>
        <begin position="11"/>
        <end position="27"/>
    </location>
</feature>
<sequence>MLWKNQHGVRKSRDSPSRSSERMHDEGKCCALSQKSTRPDITRAWCEKPPAGVYLWTQIRLGLVLLLLGGWGDILHIFRGSKSILYDNKIQYKVIARHYNKEQAFITHTCVGDSKDLKSLQNKLTREEHVYELAVGRTGAQLLNLDKVGLEAIIDPVQHIMATQVFSRCTCGKYVHCHCCFAVKEDFC</sequence>
<evidence type="ECO:0000256" key="1">
    <source>
        <dbReference type="SAM" id="MobiDB-lite"/>
    </source>
</evidence>
<dbReference type="AlphaFoldDB" id="A0A5B7E4J6"/>
<protein>
    <submittedName>
        <fullName evidence="2">Uncharacterized protein</fullName>
    </submittedName>
</protein>
<feature type="region of interest" description="Disordered" evidence="1">
    <location>
        <begin position="1"/>
        <end position="27"/>
    </location>
</feature>
<dbReference type="Proteomes" id="UP000324222">
    <property type="component" value="Unassembled WGS sequence"/>
</dbReference>
<dbReference type="EMBL" id="VSRR010001947">
    <property type="protein sequence ID" value="MPC28658.1"/>
    <property type="molecule type" value="Genomic_DNA"/>
</dbReference>
<evidence type="ECO:0000313" key="3">
    <source>
        <dbReference type="Proteomes" id="UP000324222"/>
    </source>
</evidence>